<dbReference type="SUPFAM" id="SSF50685">
    <property type="entry name" value="Barwin-like endoglucanases"/>
    <property type="match status" value="1"/>
</dbReference>
<feature type="region of interest" description="Disordered" evidence="2">
    <location>
        <begin position="146"/>
        <end position="191"/>
    </location>
</feature>
<sequence length="263" mass="27324">MHFSLSLLPILAAALSAFAHEPVLHNRHHEISKRSKGDVVLAKRFDNARWSFYDVGQGACGQVNVASDFIVALNSDQYGSGYPGPNCFKTISMTYNGKTTTATIMDQCPGCPYGGLDLSRGLFNFFADEGAGIIYGTWSFSDGSGSSTPTSTSQYTPPPTSSTYEAPSTTSTSTWTPPPTSSSSSSSSTSIWSSSSSLVTYAPSSSSSAMSSSAAPSSSAPANHVAGGGKTVSLNDNAPNNIYNVNGAIVNLANIAAQAQRIL</sequence>
<dbReference type="Gene3D" id="2.40.40.10">
    <property type="entry name" value="RlpA-like domain"/>
    <property type="match status" value="1"/>
</dbReference>
<feature type="signal peptide" evidence="3">
    <location>
        <begin position="1"/>
        <end position="19"/>
    </location>
</feature>
<dbReference type="AlphaFoldDB" id="A0A0D7BDP6"/>
<keyword evidence="5" id="KW-1185">Reference proteome</keyword>
<evidence type="ECO:0000256" key="2">
    <source>
        <dbReference type="SAM" id="MobiDB-lite"/>
    </source>
</evidence>
<evidence type="ECO:0000256" key="1">
    <source>
        <dbReference type="ARBA" id="ARBA00022729"/>
    </source>
</evidence>
<dbReference type="STRING" id="1314674.A0A0D7BDP6"/>
<evidence type="ECO:0008006" key="6">
    <source>
        <dbReference type="Google" id="ProtNLM"/>
    </source>
</evidence>
<protein>
    <recommendedName>
        <fullName evidence="6">RlpA-like protein double-psi beta-barrel domain-containing protein</fullName>
    </recommendedName>
</protein>
<dbReference type="OrthoDB" id="623670at2759"/>
<dbReference type="PANTHER" id="PTHR31836:SF28">
    <property type="entry name" value="SRCR DOMAIN-CONTAINING PROTEIN-RELATED"/>
    <property type="match status" value="1"/>
</dbReference>
<dbReference type="PANTHER" id="PTHR31836">
    <property type="match status" value="1"/>
</dbReference>
<dbReference type="InterPro" id="IPR036908">
    <property type="entry name" value="RlpA-like_sf"/>
</dbReference>
<reference evidence="4 5" key="1">
    <citation type="journal article" date="2015" name="Fungal Genet. Biol.">
        <title>Evolution of novel wood decay mechanisms in Agaricales revealed by the genome sequences of Fistulina hepatica and Cylindrobasidium torrendii.</title>
        <authorList>
            <person name="Floudas D."/>
            <person name="Held B.W."/>
            <person name="Riley R."/>
            <person name="Nagy L.G."/>
            <person name="Koehler G."/>
            <person name="Ransdell A.S."/>
            <person name="Younus H."/>
            <person name="Chow J."/>
            <person name="Chiniquy J."/>
            <person name="Lipzen A."/>
            <person name="Tritt A."/>
            <person name="Sun H."/>
            <person name="Haridas S."/>
            <person name="LaButti K."/>
            <person name="Ohm R.A."/>
            <person name="Kues U."/>
            <person name="Blanchette R.A."/>
            <person name="Grigoriev I.V."/>
            <person name="Minto R.E."/>
            <person name="Hibbett D.S."/>
        </authorList>
    </citation>
    <scope>NUCLEOTIDE SEQUENCE [LARGE SCALE GENOMIC DNA]</scope>
    <source>
        <strain evidence="4 5">FP15055 ss-10</strain>
    </source>
</reference>
<feature type="chain" id="PRO_5002316889" description="RlpA-like protein double-psi beta-barrel domain-containing protein" evidence="3">
    <location>
        <begin position="20"/>
        <end position="263"/>
    </location>
</feature>
<dbReference type="EMBL" id="KN880499">
    <property type="protein sequence ID" value="KIY68638.1"/>
    <property type="molecule type" value="Genomic_DNA"/>
</dbReference>
<organism evidence="4 5">
    <name type="scientific">Cylindrobasidium torrendii FP15055 ss-10</name>
    <dbReference type="NCBI Taxonomy" id="1314674"/>
    <lineage>
        <taxon>Eukaryota</taxon>
        <taxon>Fungi</taxon>
        <taxon>Dikarya</taxon>
        <taxon>Basidiomycota</taxon>
        <taxon>Agaricomycotina</taxon>
        <taxon>Agaricomycetes</taxon>
        <taxon>Agaricomycetidae</taxon>
        <taxon>Agaricales</taxon>
        <taxon>Marasmiineae</taxon>
        <taxon>Physalacriaceae</taxon>
        <taxon>Cylindrobasidium</taxon>
    </lineage>
</organism>
<accession>A0A0D7BDP6</accession>
<keyword evidence="1 3" id="KW-0732">Signal</keyword>
<evidence type="ECO:0000313" key="4">
    <source>
        <dbReference type="EMBL" id="KIY68638.1"/>
    </source>
</evidence>
<name>A0A0D7BDP6_9AGAR</name>
<dbReference type="InterPro" id="IPR051477">
    <property type="entry name" value="Expansin_CellWall"/>
</dbReference>
<evidence type="ECO:0000256" key="3">
    <source>
        <dbReference type="SAM" id="SignalP"/>
    </source>
</evidence>
<gene>
    <name evidence="4" type="ORF">CYLTODRAFT_395184</name>
</gene>
<evidence type="ECO:0000313" key="5">
    <source>
        <dbReference type="Proteomes" id="UP000054007"/>
    </source>
</evidence>
<proteinExistence type="predicted"/>
<dbReference type="CDD" id="cd22191">
    <property type="entry name" value="DPBB_RlpA_EXP_N-like"/>
    <property type="match status" value="1"/>
</dbReference>
<dbReference type="Proteomes" id="UP000054007">
    <property type="component" value="Unassembled WGS sequence"/>
</dbReference>